<sequence>MISNFTQDESRANMYVNTETRRIMPVRIKRF</sequence>
<dbReference type="EMBL" id="GBXM01106587">
    <property type="protein sequence ID" value="JAH01990.1"/>
    <property type="molecule type" value="Transcribed_RNA"/>
</dbReference>
<reference evidence="1" key="2">
    <citation type="journal article" date="2015" name="Fish Shellfish Immunol.">
        <title>Early steps in the European eel (Anguilla anguilla)-Vibrio vulnificus interaction in the gills: Role of the RtxA13 toxin.</title>
        <authorList>
            <person name="Callol A."/>
            <person name="Pajuelo D."/>
            <person name="Ebbesson L."/>
            <person name="Teles M."/>
            <person name="MacKenzie S."/>
            <person name="Amaro C."/>
        </authorList>
    </citation>
    <scope>NUCLEOTIDE SEQUENCE</scope>
</reference>
<reference evidence="1" key="1">
    <citation type="submission" date="2014-11" db="EMBL/GenBank/DDBJ databases">
        <authorList>
            <person name="Amaro Gonzalez C."/>
        </authorList>
    </citation>
    <scope>NUCLEOTIDE SEQUENCE</scope>
</reference>
<organism evidence="1">
    <name type="scientific">Anguilla anguilla</name>
    <name type="common">European freshwater eel</name>
    <name type="synonym">Muraena anguilla</name>
    <dbReference type="NCBI Taxonomy" id="7936"/>
    <lineage>
        <taxon>Eukaryota</taxon>
        <taxon>Metazoa</taxon>
        <taxon>Chordata</taxon>
        <taxon>Craniata</taxon>
        <taxon>Vertebrata</taxon>
        <taxon>Euteleostomi</taxon>
        <taxon>Actinopterygii</taxon>
        <taxon>Neopterygii</taxon>
        <taxon>Teleostei</taxon>
        <taxon>Anguilliformes</taxon>
        <taxon>Anguillidae</taxon>
        <taxon>Anguilla</taxon>
    </lineage>
</organism>
<proteinExistence type="predicted"/>
<protein>
    <submittedName>
        <fullName evidence="1">Uncharacterized protein</fullName>
    </submittedName>
</protein>
<name>A0A0E9PD59_ANGAN</name>
<dbReference type="AlphaFoldDB" id="A0A0E9PD59"/>
<evidence type="ECO:0000313" key="1">
    <source>
        <dbReference type="EMBL" id="JAH01990.1"/>
    </source>
</evidence>
<accession>A0A0E9PD59</accession>